<evidence type="ECO:0000313" key="4">
    <source>
        <dbReference type="Proteomes" id="UP000050761"/>
    </source>
</evidence>
<dbReference type="EMBL" id="UZAH01025279">
    <property type="protein sequence ID" value="VDO60278.1"/>
    <property type="molecule type" value="Genomic_DNA"/>
</dbReference>
<proteinExistence type="predicted"/>
<sequence>MVARFWKKSEALMNGTIAVSLYHSTRSRLVVAIGDVPGPLVKGCISFATEADSDDGLPHTLEHLVFMGSKKYPFKGVLDVIANRCLASGTNAWTDQDHTAYTLSTVGSEGFFKVLPVYLNHLLSPMLSPSQFATEVHHINGNGEDAGVVYSEMQDHESEMSSIMDRKKKEILYPPHNSYRVDTGGRLASLRTTCNLERVRNFHKKYYHLSNMVVTVSGRVNHERLLDIIKNTEEEHLADIPASFPRPFISLRLKPPAESSEHKVVCPSDDESRGSVEISWFGYSPTDFQEKVAFDVLFDYMSNTPVSPLQKEFVLIEKPLASQVYFHVTEQTTALIQLSFSGVPTKRLDEVTKKFMEKVVKEHLEDKAWDMERMGFIITQLMEKHPATQLFGHVIGHQLYDENDEQLKTRMNELDLLRRLRSEPASFWTGLVKKYFTSPHVAVVGIPSEKMVDQITKEEKARLDAQRKKLGKEGIKKCGVKIEEAIKENTARKPSAELLDSLIVKKLEAFDRFPVDAKSNRGGSPSSQPIAKFLEQFPFPTTVHNCPTKFVELFALFDTTALTVEQRAWLNLYTELLFESPAMINGEVKSAEEVAKLYTKDLVDHSLYVGVSGHFEKFLHLRIVVDAETGFPNLSKWTEIFTTGIIFDVQRVKQCAKKLASDAREKKRDGCNVASAGLCTMIYSMNTNGYMYDEIILEKLHEKIAKECDSHPKEVVNRLEELRSAIFAHGMNAHLLCNVDLIDDKHFDAQQWSFAERSFGSTDKFKAVSGESLDTACEGRQKVIGVGGSESSFIYQLCMMDCDWMSDELVPTMLLTQYLSQCEGPLWRGIRGVGLAYGANIYVRTDRKTITLSLYRCAQPVQAYEETKKIVSDVINSSKVVESEFEAAKRSLICELVEKEDTVSGAGKLSIIGDIRGTPSNYRRVLCERVWNTTAEDMLRLGGPRISRLFEKYVRAIAIHPSKVKEVKSAFPGIEEATVASLNYVPPNFP</sequence>
<evidence type="ECO:0000313" key="3">
    <source>
        <dbReference type="EMBL" id="VDO60278.1"/>
    </source>
</evidence>
<name>A0A183FD85_HELPZ</name>
<dbReference type="OrthoDB" id="5809639at2759"/>
<dbReference type="GO" id="GO:0046872">
    <property type="term" value="F:metal ion binding"/>
    <property type="evidence" value="ECO:0007669"/>
    <property type="project" value="InterPro"/>
</dbReference>
<accession>A0A3P8A6J1</accession>
<dbReference type="InterPro" id="IPR007863">
    <property type="entry name" value="Peptidase_M16_C"/>
</dbReference>
<dbReference type="SUPFAM" id="SSF63411">
    <property type="entry name" value="LuxS/MPP-like metallohydrolase"/>
    <property type="match status" value="4"/>
</dbReference>
<reference evidence="3 4" key="1">
    <citation type="submission" date="2018-11" db="EMBL/GenBank/DDBJ databases">
        <authorList>
            <consortium name="Pathogen Informatics"/>
        </authorList>
    </citation>
    <scope>NUCLEOTIDE SEQUENCE [LARGE SCALE GENOMIC DNA]</scope>
</reference>
<dbReference type="AlphaFoldDB" id="A0A183FD85"/>
<dbReference type="Proteomes" id="UP000050761">
    <property type="component" value="Unassembled WGS sequence"/>
</dbReference>
<dbReference type="PANTHER" id="PTHR43016:SF16">
    <property type="entry name" value="METALLOPROTEASE, PUTATIVE (AFU_ORTHOLOGUE AFUA_4G07610)-RELATED"/>
    <property type="match status" value="1"/>
</dbReference>
<reference evidence="5" key="2">
    <citation type="submission" date="2019-09" db="UniProtKB">
        <authorList>
            <consortium name="WormBaseParasite"/>
        </authorList>
    </citation>
    <scope>IDENTIFICATION</scope>
</reference>
<feature type="domain" description="Peptidase M16 N-terminal" evidence="1">
    <location>
        <begin position="50"/>
        <end position="140"/>
    </location>
</feature>
<accession>A0A183FD85</accession>
<organism evidence="4 5">
    <name type="scientific">Heligmosomoides polygyrus</name>
    <name type="common">Parasitic roundworm</name>
    <dbReference type="NCBI Taxonomy" id="6339"/>
    <lineage>
        <taxon>Eukaryota</taxon>
        <taxon>Metazoa</taxon>
        <taxon>Ecdysozoa</taxon>
        <taxon>Nematoda</taxon>
        <taxon>Chromadorea</taxon>
        <taxon>Rhabditida</taxon>
        <taxon>Rhabditina</taxon>
        <taxon>Rhabditomorpha</taxon>
        <taxon>Strongyloidea</taxon>
        <taxon>Heligmosomidae</taxon>
        <taxon>Heligmosomoides</taxon>
    </lineage>
</organism>
<dbReference type="FunFam" id="3.30.830.10:FF:000031">
    <property type="entry name" value="Putative zinc metalloprotease"/>
    <property type="match status" value="1"/>
</dbReference>
<protein>
    <submittedName>
        <fullName evidence="5">Presequence protease, mitochondrial</fullName>
    </submittedName>
</protein>
<dbReference type="Pfam" id="PF05193">
    <property type="entry name" value="Peptidase_M16_C"/>
    <property type="match status" value="1"/>
</dbReference>
<gene>
    <name evidence="3" type="ORF">HPBE_LOCUS4171</name>
</gene>
<dbReference type="InterPro" id="IPR011249">
    <property type="entry name" value="Metalloenz_LuxS/M16"/>
</dbReference>
<keyword evidence="4" id="KW-1185">Reference proteome</keyword>
<evidence type="ECO:0000313" key="5">
    <source>
        <dbReference type="WBParaSite" id="HPBE_0000417001-mRNA-1"/>
    </source>
</evidence>
<dbReference type="Gene3D" id="3.30.830.10">
    <property type="entry name" value="Metalloenzyme, LuxS/M16 peptidase-like"/>
    <property type="match status" value="4"/>
</dbReference>
<evidence type="ECO:0000259" key="2">
    <source>
        <dbReference type="Pfam" id="PF05193"/>
    </source>
</evidence>
<dbReference type="PANTHER" id="PTHR43016">
    <property type="entry name" value="PRESEQUENCE PROTEASE"/>
    <property type="match status" value="1"/>
</dbReference>
<evidence type="ECO:0000259" key="1">
    <source>
        <dbReference type="Pfam" id="PF00675"/>
    </source>
</evidence>
<feature type="domain" description="Peptidase M16 C-terminal" evidence="2">
    <location>
        <begin position="194"/>
        <end position="370"/>
    </location>
</feature>
<dbReference type="FunFam" id="3.30.830.10:FF:000015">
    <property type="entry name" value="Putative zinc metalloprotease"/>
    <property type="match status" value="1"/>
</dbReference>
<dbReference type="InterPro" id="IPR011765">
    <property type="entry name" value="Pept_M16_N"/>
</dbReference>
<dbReference type="Pfam" id="PF00675">
    <property type="entry name" value="Peptidase_M16"/>
    <property type="match status" value="1"/>
</dbReference>
<dbReference type="WBParaSite" id="HPBE_0000417001-mRNA-1">
    <property type="protein sequence ID" value="HPBE_0000417001-mRNA-1"/>
    <property type="gene ID" value="HPBE_0000417001"/>
</dbReference>